<dbReference type="Pfam" id="PF21183">
    <property type="entry name" value="HAT1_C"/>
    <property type="match status" value="1"/>
</dbReference>
<evidence type="ECO:0000313" key="11">
    <source>
        <dbReference type="EMBL" id="MFH4973992.1"/>
    </source>
</evidence>
<dbReference type="EC" id="2.3.1.48" evidence="3"/>
<dbReference type="AlphaFoldDB" id="A0ABD6E4P2"/>
<comment type="caution">
    <text evidence="11">The sequence shown here is derived from an EMBL/GenBank/DDBJ whole genome shotgun (WGS) entry which is preliminary data.</text>
</comment>
<keyword evidence="12" id="KW-1185">Reference proteome</keyword>
<evidence type="ECO:0000313" key="12">
    <source>
        <dbReference type="Proteomes" id="UP001608902"/>
    </source>
</evidence>
<keyword evidence="5" id="KW-0808">Transferase</keyword>
<dbReference type="PANTHER" id="PTHR12046">
    <property type="entry name" value="HISTONE ACETYLTRANSFERASE TYPE B CATALYTIC SUBUNIT"/>
    <property type="match status" value="1"/>
</dbReference>
<dbReference type="GO" id="GO:0061733">
    <property type="term" value="F:protein-lysine-acetyltransferase activity"/>
    <property type="evidence" value="ECO:0007669"/>
    <property type="project" value="UniProtKB-EC"/>
</dbReference>
<name>A0ABD6E4P2_9BILA</name>
<dbReference type="EMBL" id="JBGFUD010000211">
    <property type="protein sequence ID" value="MFH4973992.1"/>
    <property type="molecule type" value="Genomic_DNA"/>
</dbReference>
<dbReference type="Gene3D" id="3.90.360.10">
    <property type="entry name" value="Histone acetyl transferase 1 (HAT1), N-terminal domain"/>
    <property type="match status" value="1"/>
</dbReference>
<feature type="domain" description="Histone acetyltransferase type B catalytic subunit C-terminal" evidence="10">
    <location>
        <begin position="281"/>
        <end position="332"/>
    </location>
</feature>
<dbReference type="SUPFAM" id="SSF55729">
    <property type="entry name" value="Acyl-CoA N-acyltransferases (Nat)"/>
    <property type="match status" value="1"/>
</dbReference>
<evidence type="ECO:0000256" key="2">
    <source>
        <dbReference type="ARBA" id="ARBA00010543"/>
    </source>
</evidence>
<evidence type="ECO:0000256" key="5">
    <source>
        <dbReference type="ARBA" id="ARBA00022679"/>
    </source>
</evidence>
<proteinExistence type="inferred from homology"/>
<feature type="domain" description="Histone acetyl transferase HAT1 N-terminal" evidence="9">
    <location>
        <begin position="22"/>
        <end position="180"/>
    </location>
</feature>
<sequence length="418" mass="48955">MQLTQMDLDSTSVLPSSEDSEFVCSAQDVITIKFVSGENEMASSPEFTPQFVHQHFGENETIFGYKGLDITLYYTDASMYIYTEIKFDTQIKKSEDVEADDIVEKLRAQLPSCQIDMMTTSRDKFRYYLERQKTFKPFGELLAKFTTNGKELQMWKMLGSSKDFDNYLARVQTLALWYIDAANYTDNDDPRWMHYFLYEATKSTEDGNYRYKLAGYCSIVNFYCYPEKIRPRIAQIMLLPPYRRVGNGPKFLDAIYNDIVPMPNVKDITVEDPADEFIHLRDFLDCRNCSKLIEFSPDKLREGYCDSMKSAALLKLKINPRQSRRVYEILRLMTINPLNTEEMKAYRLDVKQRLNRPFKKSAKDWRKLRNALDERQLAAVTAVETKDEQRMQLLQQMFEQAVADYKIVISRLKVYSSS</sequence>
<dbReference type="InterPro" id="IPR048776">
    <property type="entry name" value="HAT1_C"/>
</dbReference>
<reference evidence="11 12" key="1">
    <citation type="submission" date="2024-08" db="EMBL/GenBank/DDBJ databases">
        <title>Gnathostoma spinigerum genome.</title>
        <authorList>
            <person name="Gonzalez-Bertolin B."/>
            <person name="Monzon S."/>
            <person name="Zaballos A."/>
            <person name="Jimenez P."/>
            <person name="Dekumyoy P."/>
            <person name="Varona S."/>
            <person name="Cuesta I."/>
            <person name="Sumanam S."/>
            <person name="Adisakwattana P."/>
            <person name="Gasser R.B."/>
            <person name="Hernandez-Gonzalez A."/>
            <person name="Young N.D."/>
            <person name="Perteguer M.J."/>
        </authorList>
    </citation>
    <scope>NUCLEOTIDE SEQUENCE [LARGE SCALE GENOMIC DNA]</scope>
    <source>
        <strain evidence="11">AL3</strain>
        <tissue evidence="11">Liver</tissue>
    </source>
</reference>
<keyword evidence="6" id="KW-0539">Nucleus</keyword>
<dbReference type="Gene3D" id="1.10.10.390">
    <property type="match status" value="1"/>
</dbReference>
<evidence type="ECO:0000256" key="3">
    <source>
        <dbReference type="ARBA" id="ARBA00013184"/>
    </source>
</evidence>
<evidence type="ECO:0000256" key="6">
    <source>
        <dbReference type="ARBA" id="ARBA00023242"/>
    </source>
</evidence>
<accession>A0ABD6E4P2</accession>
<evidence type="ECO:0000256" key="4">
    <source>
        <dbReference type="ARBA" id="ARBA00021268"/>
    </source>
</evidence>
<dbReference type="InterPro" id="IPR013523">
    <property type="entry name" value="Hist_AcTrfase_HAT1_C"/>
</dbReference>
<evidence type="ECO:0000256" key="7">
    <source>
        <dbReference type="ARBA" id="ARBA00023315"/>
    </source>
</evidence>
<dbReference type="InterPro" id="IPR019467">
    <property type="entry name" value="Hat1_N"/>
</dbReference>
<dbReference type="Proteomes" id="UP001608902">
    <property type="component" value="Unassembled WGS sequence"/>
</dbReference>
<dbReference type="InterPro" id="IPR016181">
    <property type="entry name" value="Acyl_CoA_acyltransferase"/>
</dbReference>
<dbReference type="Pfam" id="PF10394">
    <property type="entry name" value="Hat1_N"/>
    <property type="match status" value="1"/>
</dbReference>
<gene>
    <name evidence="11" type="ORF">AB6A40_000701</name>
</gene>
<comment type="subcellular location">
    <subcellularLocation>
        <location evidence="1">Nucleus</location>
    </subcellularLocation>
</comment>
<dbReference type="InterPro" id="IPR037113">
    <property type="entry name" value="Hat1_N_sf"/>
</dbReference>
<keyword evidence="7" id="KW-0012">Acyltransferase</keyword>
<evidence type="ECO:0000256" key="8">
    <source>
        <dbReference type="ARBA" id="ARBA00048017"/>
    </source>
</evidence>
<protein>
    <recommendedName>
        <fullName evidence="4">Histone acetyltransferase type B catalytic subunit</fullName>
        <ecNumber evidence="3">2.3.1.48</ecNumber>
    </recommendedName>
</protein>
<comment type="catalytic activity">
    <reaction evidence="8">
        <text>L-lysyl-[protein] + acetyl-CoA = N(6)-acetyl-L-lysyl-[protein] + CoA + H(+)</text>
        <dbReference type="Rhea" id="RHEA:45948"/>
        <dbReference type="Rhea" id="RHEA-COMP:9752"/>
        <dbReference type="Rhea" id="RHEA-COMP:10731"/>
        <dbReference type="ChEBI" id="CHEBI:15378"/>
        <dbReference type="ChEBI" id="CHEBI:29969"/>
        <dbReference type="ChEBI" id="CHEBI:57287"/>
        <dbReference type="ChEBI" id="CHEBI:57288"/>
        <dbReference type="ChEBI" id="CHEBI:61930"/>
        <dbReference type="EC" id="2.3.1.48"/>
    </reaction>
</comment>
<dbReference type="Gene3D" id="3.40.630.30">
    <property type="match status" value="1"/>
</dbReference>
<evidence type="ECO:0000259" key="10">
    <source>
        <dbReference type="Pfam" id="PF21183"/>
    </source>
</evidence>
<evidence type="ECO:0000256" key="1">
    <source>
        <dbReference type="ARBA" id="ARBA00004123"/>
    </source>
</evidence>
<dbReference type="GO" id="GO:0005634">
    <property type="term" value="C:nucleus"/>
    <property type="evidence" value="ECO:0007669"/>
    <property type="project" value="UniProtKB-SubCell"/>
</dbReference>
<dbReference type="InterPro" id="IPR017380">
    <property type="entry name" value="Hist_AcTrfase_B-typ_cat-su"/>
</dbReference>
<comment type="similarity">
    <text evidence="2">Belongs to the HAT1 family.</text>
</comment>
<organism evidence="11 12">
    <name type="scientific">Gnathostoma spinigerum</name>
    <dbReference type="NCBI Taxonomy" id="75299"/>
    <lineage>
        <taxon>Eukaryota</taxon>
        <taxon>Metazoa</taxon>
        <taxon>Ecdysozoa</taxon>
        <taxon>Nematoda</taxon>
        <taxon>Chromadorea</taxon>
        <taxon>Rhabditida</taxon>
        <taxon>Spirurina</taxon>
        <taxon>Gnathostomatomorpha</taxon>
        <taxon>Gnathostomatoidea</taxon>
        <taxon>Gnathostomatidae</taxon>
        <taxon>Gnathostoma</taxon>
    </lineage>
</organism>
<evidence type="ECO:0000259" key="9">
    <source>
        <dbReference type="Pfam" id="PF10394"/>
    </source>
</evidence>